<dbReference type="AlphaFoldDB" id="A0A0J0YQV4"/>
<feature type="signal peptide" evidence="1">
    <location>
        <begin position="1"/>
        <end position="26"/>
    </location>
</feature>
<reference evidence="2 3" key="1">
    <citation type="submission" date="2014-11" db="EMBL/GenBank/DDBJ databases">
        <title>Genome of a novel goose pathogen.</title>
        <authorList>
            <person name="Hansen C.M."/>
            <person name="Hueffer K."/>
            <person name="Choi S.C."/>
        </authorList>
    </citation>
    <scope>NUCLEOTIDE SEQUENCE [LARGE SCALE GENOMIC DNA]</scope>
    <source>
        <strain evidence="2 3">KH1503</strain>
    </source>
</reference>
<feature type="chain" id="PRO_5005246856" description="Lipoprotein" evidence="1">
    <location>
        <begin position="27"/>
        <end position="176"/>
    </location>
</feature>
<evidence type="ECO:0000256" key="1">
    <source>
        <dbReference type="SAM" id="SignalP"/>
    </source>
</evidence>
<accession>A0A0J0YQV4</accession>
<evidence type="ECO:0008006" key="4">
    <source>
        <dbReference type="Google" id="ProtNLM"/>
    </source>
</evidence>
<keyword evidence="1" id="KW-0732">Signal</keyword>
<sequence length="176" mass="18077">MKQLKFVVPAAIVALLSACSSMGGSSAEKASAAQPTATVQAPATQTQSAPVATKVDSVKEVAYACGAKGADKLRVTYGMSGNEVVVAQALFQGKASPVLPRVADETDSNSNVFSSNGITWTADQATAANVDQVDGNMLTQQAVQTVNGKQVQVSQIVARYCKLDKVATAKLAAAKK</sequence>
<dbReference type="PROSITE" id="PS51257">
    <property type="entry name" value="PROKAR_LIPOPROTEIN"/>
    <property type="match status" value="1"/>
</dbReference>
<comment type="caution">
    <text evidence="2">The sequence shown here is derived from an EMBL/GenBank/DDBJ whole genome shotgun (WGS) entry which is preliminary data.</text>
</comment>
<organism evidence="2 3">
    <name type="scientific">Neisseria arctica</name>
    <dbReference type="NCBI Taxonomy" id="1470200"/>
    <lineage>
        <taxon>Bacteria</taxon>
        <taxon>Pseudomonadati</taxon>
        <taxon>Pseudomonadota</taxon>
        <taxon>Betaproteobacteria</taxon>
        <taxon>Neisseriales</taxon>
        <taxon>Neisseriaceae</taxon>
        <taxon>Neisseria</taxon>
    </lineage>
</organism>
<dbReference type="PATRIC" id="fig|1470200.3.peg.541"/>
<evidence type="ECO:0000313" key="2">
    <source>
        <dbReference type="EMBL" id="KLT72502.1"/>
    </source>
</evidence>
<dbReference type="EMBL" id="JTDO01000012">
    <property type="protein sequence ID" value="KLT72502.1"/>
    <property type="molecule type" value="Genomic_DNA"/>
</dbReference>
<dbReference type="RefSeq" id="WP_047761431.1">
    <property type="nucleotide sequence ID" value="NZ_CP091510.1"/>
</dbReference>
<dbReference type="OrthoDB" id="8613973at2"/>
<evidence type="ECO:0000313" key="3">
    <source>
        <dbReference type="Proteomes" id="UP000036027"/>
    </source>
</evidence>
<name>A0A0J0YQV4_9NEIS</name>
<gene>
    <name evidence="2" type="ORF">PL75_08145</name>
</gene>
<dbReference type="Proteomes" id="UP000036027">
    <property type="component" value="Unassembled WGS sequence"/>
</dbReference>
<keyword evidence="3" id="KW-1185">Reference proteome</keyword>
<proteinExistence type="predicted"/>
<protein>
    <recommendedName>
        <fullName evidence="4">Lipoprotein</fullName>
    </recommendedName>
</protein>